<dbReference type="SUPFAM" id="SSF56219">
    <property type="entry name" value="DNase I-like"/>
    <property type="match status" value="1"/>
</dbReference>
<evidence type="ECO:0000313" key="4">
    <source>
        <dbReference type="Proteomes" id="UP000326396"/>
    </source>
</evidence>
<keyword evidence="4" id="KW-1185">Reference proteome</keyword>
<dbReference type="Proteomes" id="UP000326396">
    <property type="component" value="Linkage Group LG6"/>
</dbReference>
<dbReference type="GO" id="GO:0003723">
    <property type="term" value="F:RNA binding"/>
    <property type="evidence" value="ECO:0007669"/>
    <property type="project" value="UniProtKB-UniRule"/>
</dbReference>
<dbReference type="OrthoDB" id="3264871at2759"/>
<dbReference type="InterPro" id="IPR012677">
    <property type="entry name" value="Nucleotide-bd_a/b_plait_sf"/>
</dbReference>
<accession>A0A5N6M6Z9</accession>
<dbReference type="AlphaFoldDB" id="A0A5N6M6Z9"/>
<proteinExistence type="predicted"/>
<dbReference type="InterPro" id="IPR000504">
    <property type="entry name" value="RRM_dom"/>
</dbReference>
<dbReference type="Pfam" id="PF00076">
    <property type="entry name" value="RRM_1"/>
    <property type="match status" value="1"/>
</dbReference>
<organism evidence="3 4">
    <name type="scientific">Mikania micrantha</name>
    <name type="common">bitter vine</name>
    <dbReference type="NCBI Taxonomy" id="192012"/>
    <lineage>
        <taxon>Eukaryota</taxon>
        <taxon>Viridiplantae</taxon>
        <taxon>Streptophyta</taxon>
        <taxon>Embryophyta</taxon>
        <taxon>Tracheophyta</taxon>
        <taxon>Spermatophyta</taxon>
        <taxon>Magnoliopsida</taxon>
        <taxon>eudicotyledons</taxon>
        <taxon>Gunneridae</taxon>
        <taxon>Pentapetalae</taxon>
        <taxon>asterids</taxon>
        <taxon>campanulids</taxon>
        <taxon>Asterales</taxon>
        <taxon>Asteraceae</taxon>
        <taxon>Asteroideae</taxon>
        <taxon>Heliantheae alliance</taxon>
        <taxon>Eupatorieae</taxon>
        <taxon>Mikania</taxon>
    </lineage>
</organism>
<dbReference type="EMBL" id="SZYD01000016">
    <property type="protein sequence ID" value="KAD3336133.1"/>
    <property type="molecule type" value="Genomic_DNA"/>
</dbReference>
<reference evidence="3 4" key="1">
    <citation type="submission" date="2019-05" db="EMBL/GenBank/DDBJ databases">
        <title>Mikania micrantha, genome provides insights into the molecular mechanism of rapid growth.</title>
        <authorList>
            <person name="Liu B."/>
        </authorList>
    </citation>
    <scope>NUCLEOTIDE SEQUENCE [LARGE SCALE GENOMIC DNA]</scope>
    <source>
        <strain evidence="3">NLD-2019</strain>
        <tissue evidence="3">Leaf</tissue>
    </source>
</reference>
<evidence type="ECO:0000259" key="2">
    <source>
        <dbReference type="PROSITE" id="PS50102"/>
    </source>
</evidence>
<evidence type="ECO:0000313" key="3">
    <source>
        <dbReference type="EMBL" id="KAD3336133.1"/>
    </source>
</evidence>
<dbReference type="GO" id="GO:0003824">
    <property type="term" value="F:catalytic activity"/>
    <property type="evidence" value="ECO:0007669"/>
    <property type="project" value="InterPro"/>
</dbReference>
<sequence>MNPIIKQASKTIISAISASVKVLEDGEGVEDGEWEQVNHRKRKTQRKRLTAVGMDAKDVTTIFITNLPDGFTSGMLWKMCLPIGNIADAFIASKKDKGGNTFGFVRFRNVSNTERLVTEINMIKLGGTKIAANIARYGRNKRPIAQPVIEGRVETKSKRPFISGNPTFYKGGRSFKEIVAGHHGPIEDTKSVIQINVNNQRESKTWWNRSLIGETLDLNTMNKAKSILMQGGIPNAELKYVGGLKMIIVFNSSKECMDYWKLKVKEWKKVFKNLEIWKGLDLHFDRIAWVKVIGVPLQLWDCNIFDQIGEHYGKIIAPAFNFDQQSDVSEGWFCVLTSNKRRIEESRQISWQNQIFEIWLQEEVRSWAPDEINTKLLTGEITSGSGEKSEEVVIREEAVQSEEDNRLFVFGETHHDGKNTTSNVLGNMEKNLSGFSINDGENIPDGDKITGLGPTEKYFDAHHKSGPLETNQEMPFNNSGPEDGTVFGAKVTGTNVEDISIDLNECIGDSENGFSYSNRRRTAKPSGFGKQSDKNRCWITMHNIRTDKYWEARKNVSQSSMSESSQTVIADSLAPVDEMNKEDTQSKQVFLDDEINEEVSNTLEIGNLVGFDLIGLGGGRKQEWIQNLRKEGKVTFILIQETQHSDLSKILSLPSWNQMGMEYDFVNANGRSGGLLSMWDSSAFTKKASIKEQFFMVIIGNIEGIQEDIFITNVYSPQDLSYKQELWSNLSALKETNEGIWLIGGDFNEVRNHEERAYSRFIASNARHFNEFIAKAGLIEYKMGGRKFTYYAEDGKSMSKIDRIMVCEKFVNLWPNAIFSALPCYYSDHCPLTLSCSIQDFGPPPFKLFNGWMELEGFSKTVQKAMCLAPHIAAPDRQLLEKLKLIKTAIKVWRKESMNVEEARKKDCESTINLLDQIGEIRPLDESEWKRAIV</sequence>
<evidence type="ECO:0000256" key="1">
    <source>
        <dbReference type="PROSITE-ProRule" id="PRU00176"/>
    </source>
</evidence>
<dbReference type="InterPro" id="IPR036691">
    <property type="entry name" value="Endo/exonu/phosph_ase_sf"/>
</dbReference>
<dbReference type="SUPFAM" id="SSF54928">
    <property type="entry name" value="RNA-binding domain, RBD"/>
    <property type="match status" value="1"/>
</dbReference>
<gene>
    <name evidence="3" type="ORF">E3N88_31652</name>
</gene>
<comment type="caution">
    <text evidence="3">The sequence shown here is derived from an EMBL/GenBank/DDBJ whole genome shotgun (WGS) entry which is preliminary data.</text>
</comment>
<protein>
    <recommendedName>
        <fullName evidence="2">RRM domain-containing protein</fullName>
    </recommendedName>
</protein>
<name>A0A5N6M6Z9_9ASTR</name>
<dbReference type="Gene3D" id="3.60.10.10">
    <property type="entry name" value="Endonuclease/exonuclease/phosphatase"/>
    <property type="match status" value="1"/>
</dbReference>
<dbReference type="Pfam" id="PF03372">
    <property type="entry name" value="Exo_endo_phos"/>
    <property type="match status" value="1"/>
</dbReference>
<dbReference type="PROSITE" id="PS50102">
    <property type="entry name" value="RRM"/>
    <property type="match status" value="1"/>
</dbReference>
<dbReference type="SMART" id="SM00360">
    <property type="entry name" value="RRM"/>
    <property type="match status" value="1"/>
</dbReference>
<dbReference type="Gene3D" id="3.30.70.330">
    <property type="match status" value="1"/>
</dbReference>
<feature type="domain" description="RRM" evidence="2">
    <location>
        <begin position="60"/>
        <end position="137"/>
    </location>
</feature>
<dbReference type="PANTHER" id="PTHR33710">
    <property type="entry name" value="BNAC02G09200D PROTEIN"/>
    <property type="match status" value="1"/>
</dbReference>
<keyword evidence="1" id="KW-0694">RNA-binding</keyword>
<dbReference type="InterPro" id="IPR005135">
    <property type="entry name" value="Endo/exonuclease/phosphatase"/>
</dbReference>
<dbReference type="PANTHER" id="PTHR33710:SF64">
    <property type="entry name" value="ENDONUCLEASE_EXONUCLEASE_PHOSPHATASE DOMAIN-CONTAINING PROTEIN"/>
    <property type="match status" value="1"/>
</dbReference>
<dbReference type="CDD" id="cd00590">
    <property type="entry name" value="RRM_SF"/>
    <property type="match status" value="1"/>
</dbReference>
<dbReference type="InterPro" id="IPR035979">
    <property type="entry name" value="RBD_domain_sf"/>
</dbReference>